<accession>A0A6J1DKY8</accession>
<feature type="compositionally biased region" description="Polar residues" evidence="1">
    <location>
        <begin position="22"/>
        <end position="31"/>
    </location>
</feature>
<dbReference type="KEGG" id="mcha:111021026"/>
<feature type="compositionally biased region" description="Polar residues" evidence="1">
    <location>
        <begin position="289"/>
        <end position="300"/>
    </location>
</feature>
<evidence type="ECO:0000313" key="3">
    <source>
        <dbReference type="RefSeq" id="XP_022153546.1"/>
    </source>
</evidence>
<protein>
    <submittedName>
        <fullName evidence="3">Uncharacterized protein LOC111021026 isoform X1</fullName>
    </submittedName>
</protein>
<feature type="region of interest" description="Disordered" evidence="1">
    <location>
        <begin position="276"/>
        <end position="300"/>
    </location>
</feature>
<keyword evidence="2" id="KW-1185">Reference proteome</keyword>
<reference evidence="3" key="1">
    <citation type="submission" date="2025-08" db="UniProtKB">
        <authorList>
            <consortium name="RefSeq"/>
        </authorList>
    </citation>
    <scope>IDENTIFICATION</scope>
    <source>
        <strain evidence="3">OHB3-1</strain>
    </source>
</reference>
<dbReference type="PANTHER" id="PTHR37238:SF1">
    <property type="entry name" value="OS05G0532500 PROTEIN"/>
    <property type="match status" value="1"/>
</dbReference>
<name>A0A6J1DKY8_MOMCH</name>
<dbReference type="PANTHER" id="PTHR37238">
    <property type="entry name" value="OS05G0532500 PROTEIN"/>
    <property type="match status" value="1"/>
</dbReference>
<evidence type="ECO:0000256" key="1">
    <source>
        <dbReference type="SAM" id="MobiDB-lite"/>
    </source>
</evidence>
<proteinExistence type="predicted"/>
<evidence type="ECO:0000313" key="2">
    <source>
        <dbReference type="Proteomes" id="UP000504603"/>
    </source>
</evidence>
<sequence length="539" mass="58198">MPMMGKSGRKVLRDVSNHKLGRNSSKSVTTANRKESDNRSKVEEQDDALDRLLLVQSDLSALTHQIDELVVKAFELKEMGKQGRKEIESFTHVLSDMLSSLKPWVPRFQKAFSHPTIGSNGDIGQSLACESNALVNDTEDNVIDSPDHAEVQALISPSPLVSWRAGCNIERGRQLFLLTPLPISKSLSSKHVKYSESVNGMTSGIFKGAGAQPCFISCGDPNENLLEGNGIEPSGDKPSGSDLTKVGENLLQGNGIEPSGGKPSGSDFTKVGENLLEGNGIAPGGGESSGSNLTQVGITRQGGFTSPPMLSKNNCSVLVMTPCFKMSPPKSCVLLEPISESSHKDQKRLYKATPFPVGVHDYSSSGSDASDGLALKYPELLGIQQVHKSGIRKKEVEASPDWFMSPPKTCVLLEPSDSHSVENAACDIDPPVTSRVLNSQLKSFVLNGFDDVDGCHETKNNFSHQDPVGVSLSHVDSTPMWKGCESVLRAGKRAGEETLKRELWMKFEAASANPFRSNQTLRNTSKKGFLDLLDEVSCD</sequence>
<dbReference type="RefSeq" id="XP_022153546.1">
    <property type="nucleotide sequence ID" value="XM_022297854.1"/>
</dbReference>
<gene>
    <name evidence="3" type="primary">LOC111021026</name>
</gene>
<feature type="compositionally biased region" description="Basic and acidic residues" evidence="1">
    <location>
        <begin position="32"/>
        <end position="43"/>
    </location>
</feature>
<dbReference type="GeneID" id="111021026"/>
<organism evidence="2 3">
    <name type="scientific">Momordica charantia</name>
    <name type="common">Bitter gourd</name>
    <name type="synonym">Balsam pear</name>
    <dbReference type="NCBI Taxonomy" id="3673"/>
    <lineage>
        <taxon>Eukaryota</taxon>
        <taxon>Viridiplantae</taxon>
        <taxon>Streptophyta</taxon>
        <taxon>Embryophyta</taxon>
        <taxon>Tracheophyta</taxon>
        <taxon>Spermatophyta</taxon>
        <taxon>Magnoliopsida</taxon>
        <taxon>eudicotyledons</taxon>
        <taxon>Gunneridae</taxon>
        <taxon>Pentapetalae</taxon>
        <taxon>rosids</taxon>
        <taxon>fabids</taxon>
        <taxon>Cucurbitales</taxon>
        <taxon>Cucurbitaceae</taxon>
        <taxon>Momordiceae</taxon>
        <taxon>Momordica</taxon>
    </lineage>
</organism>
<dbReference type="AlphaFoldDB" id="A0A6J1DKY8"/>
<dbReference type="OrthoDB" id="1933187at2759"/>
<feature type="region of interest" description="Disordered" evidence="1">
    <location>
        <begin position="1"/>
        <end position="44"/>
    </location>
</feature>
<dbReference type="Proteomes" id="UP000504603">
    <property type="component" value="Unplaced"/>
</dbReference>